<feature type="domain" description="NAD-dependent epimerase/dehydratase" evidence="1">
    <location>
        <begin position="2"/>
        <end position="93"/>
    </location>
</feature>
<dbReference type="Pfam" id="PF01370">
    <property type="entry name" value="Epimerase"/>
    <property type="match status" value="1"/>
</dbReference>
<dbReference type="InterPro" id="IPR036291">
    <property type="entry name" value="NAD(P)-bd_dom_sf"/>
</dbReference>
<feature type="non-terminal residue" evidence="2">
    <location>
        <position position="94"/>
    </location>
</feature>
<dbReference type="Proteomes" id="UP000253370">
    <property type="component" value="Unassembled WGS sequence"/>
</dbReference>
<dbReference type="InterPro" id="IPR001509">
    <property type="entry name" value="Epimerase_deHydtase"/>
</dbReference>
<evidence type="ECO:0000313" key="2">
    <source>
        <dbReference type="EMBL" id="RBI83388.1"/>
    </source>
</evidence>
<sequence length="94" mass="9991">MIHCATLHKPHVATHSERAFLRANVEAVQALLAASLAERVQAFVLTSTTSAFGAALRPAPGAPAAWITEEVRAVPRNVYGVTKGMAEDLAHLYA</sequence>
<proteinExistence type="predicted"/>
<reference evidence="2 3" key="1">
    <citation type="submission" date="2018-07" db="EMBL/GenBank/DDBJ databases">
        <title>Rhodosalinus sp. strain E84T genomic sequence and assembly.</title>
        <authorList>
            <person name="Liu Z.-W."/>
            <person name="Lu D.-C."/>
        </authorList>
    </citation>
    <scope>NUCLEOTIDE SEQUENCE [LARGE SCALE GENOMIC DNA]</scope>
    <source>
        <strain evidence="2 3">E84</strain>
    </source>
</reference>
<organism evidence="2 3">
    <name type="scientific">Rhodosalinus halophilus</name>
    <dbReference type="NCBI Taxonomy" id="2259333"/>
    <lineage>
        <taxon>Bacteria</taxon>
        <taxon>Pseudomonadati</taxon>
        <taxon>Pseudomonadota</taxon>
        <taxon>Alphaproteobacteria</taxon>
        <taxon>Rhodobacterales</taxon>
        <taxon>Paracoccaceae</taxon>
        <taxon>Rhodosalinus</taxon>
    </lineage>
</organism>
<evidence type="ECO:0000259" key="1">
    <source>
        <dbReference type="Pfam" id="PF01370"/>
    </source>
</evidence>
<evidence type="ECO:0000313" key="3">
    <source>
        <dbReference type="Proteomes" id="UP000253370"/>
    </source>
</evidence>
<dbReference type="AlphaFoldDB" id="A0A365U5S8"/>
<dbReference type="EMBL" id="QNTQ01000018">
    <property type="protein sequence ID" value="RBI83388.1"/>
    <property type="molecule type" value="Genomic_DNA"/>
</dbReference>
<protein>
    <submittedName>
        <fullName evidence="2">NAD(P)-dependent oxidoreductase</fullName>
    </submittedName>
</protein>
<name>A0A365U5S8_9RHOB</name>
<accession>A0A365U5S8</accession>
<dbReference type="SUPFAM" id="SSF51735">
    <property type="entry name" value="NAD(P)-binding Rossmann-fold domains"/>
    <property type="match status" value="1"/>
</dbReference>
<dbReference type="Gene3D" id="3.40.50.720">
    <property type="entry name" value="NAD(P)-binding Rossmann-like Domain"/>
    <property type="match status" value="1"/>
</dbReference>
<gene>
    <name evidence="2" type="ORF">DRV85_16405</name>
</gene>
<keyword evidence="3" id="KW-1185">Reference proteome</keyword>
<comment type="caution">
    <text evidence="2">The sequence shown here is derived from an EMBL/GenBank/DDBJ whole genome shotgun (WGS) entry which is preliminary data.</text>
</comment>